<reference evidence="2 3" key="1">
    <citation type="journal article" date="2022" name="bioRxiv">
        <title>Genomics of Preaxostyla Flagellates Illuminates Evolutionary Transitions and the Path Towards Mitochondrial Loss.</title>
        <authorList>
            <person name="Novak L.V.F."/>
            <person name="Treitli S.C."/>
            <person name="Pyrih J."/>
            <person name="Halakuc P."/>
            <person name="Pipaliya S.V."/>
            <person name="Vacek V."/>
            <person name="Brzon O."/>
            <person name="Soukal P."/>
            <person name="Eme L."/>
            <person name="Dacks J.B."/>
            <person name="Karnkowska A."/>
            <person name="Elias M."/>
            <person name="Hampl V."/>
        </authorList>
    </citation>
    <scope>NUCLEOTIDE SEQUENCE [LARGE SCALE GENOMIC DNA]</scope>
    <source>
        <strain evidence="2">NAU3</strain>
        <tissue evidence="2">Gut</tissue>
    </source>
</reference>
<comment type="caution">
    <text evidence="2">The sequence shown here is derived from an EMBL/GenBank/DDBJ whole genome shotgun (WGS) entry which is preliminary data.</text>
</comment>
<dbReference type="SMART" id="SM00088">
    <property type="entry name" value="PINT"/>
    <property type="match status" value="1"/>
</dbReference>
<keyword evidence="3" id="KW-1185">Reference proteome</keyword>
<feature type="domain" description="PCI" evidence="1">
    <location>
        <begin position="206"/>
        <end position="373"/>
    </location>
</feature>
<protein>
    <submittedName>
        <fullName evidence="2">COP9 signalosome complex subunit 4</fullName>
    </submittedName>
</protein>
<accession>A0ABQ9XMV1</accession>
<dbReference type="PROSITE" id="PS50250">
    <property type="entry name" value="PCI"/>
    <property type="match status" value="1"/>
</dbReference>
<dbReference type="InterPro" id="IPR000717">
    <property type="entry name" value="PCI_dom"/>
</dbReference>
<dbReference type="Proteomes" id="UP001281761">
    <property type="component" value="Unassembled WGS sequence"/>
</dbReference>
<proteinExistence type="predicted"/>
<gene>
    <name evidence="2" type="ORF">BLNAU_11279</name>
</gene>
<sequence>MSKIASRVQKFAKKDLQDKITGYQDILQNIISPPKEEDLIEFFKCIIPTEAPQVSYNLTDTFSNSMALIPDSIQINVGKVVIELIEGKPSSHFDNSEFIIRRIVAEKLEHLKQYGEAAKILEVSLSKASNHSKKEICILYTHYSFCLLMTPECLNIKSYDPKDLETIPSYVKANDTFALALSLKDRIDDDVDRIPFMYTDALIAEIHKKFESARQKFYSLSLVPNVPNSEQYLIRTVQNALLSPPGEARDKFFATLVADSRTHSLPHYPVLLQFCQHKLISEAAVKQHSLRSFFLPPQLPFLDPSLIKSNIVSLSLIYSNITLLQLTTLLEMEPTTQNIETVETFAAELISSGLIDGSIDQIMGVIKFHSQSTILTEWDGQLNNLLISAIDSCDLMDLHGLLPQKA</sequence>
<dbReference type="InterPro" id="IPR036390">
    <property type="entry name" value="WH_DNA-bd_sf"/>
</dbReference>
<evidence type="ECO:0000313" key="2">
    <source>
        <dbReference type="EMBL" id="KAK2953722.1"/>
    </source>
</evidence>
<dbReference type="Pfam" id="PF01399">
    <property type="entry name" value="PCI"/>
    <property type="match status" value="1"/>
</dbReference>
<name>A0ABQ9XMV1_9EUKA</name>
<organism evidence="2 3">
    <name type="scientific">Blattamonas nauphoetae</name>
    <dbReference type="NCBI Taxonomy" id="2049346"/>
    <lineage>
        <taxon>Eukaryota</taxon>
        <taxon>Metamonada</taxon>
        <taxon>Preaxostyla</taxon>
        <taxon>Oxymonadida</taxon>
        <taxon>Blattamonas</taxon>
    </lineage>
</organism>
<dbReference type="SUPFAM" id="SSF46785">
    <property type="entry name" value="Winged helix' DNA-binding domain"/>
    <property type="match status" value="1"/>
</dbReference>
<dbReference type="Gene3D" id="1.10.10.10">
    <property type="entry name" value="Winged helix-like DNA-binding domain superfamily/Winged helix DNA-binding domain"/>
    <property type="match status" value="1"/>
</dbReference>
<dbReference type="PANTHER" id="PTHR10855">
    <property type="entry name" value="26S PROTEASOME NON-ATPASE REGULATORY SUBUNIT 12/COP9 SIGNALOSOME COMPLEX SUBUNIT 4"/>
    <property type="match status" value="1"/>
</dbReference>
<dbReference type="InterPro" id="IPR040134">
    <property type="entry name" value="PSMD12/CSN4"/>
</dbReference>
<dbReference type="InterPro" id="IPR036388">
    <property type="entry name" value="WH-like_DNA-bd_sf"/>
</dbReference>
<evidence type="ECO:0000259" key="1">
    <source>
        <dbReference type="PROSITE" id="PS50250"/>
    </source>
</evidence>
<evidence type="ECO:0000313" key="3">
    <source>
        <dbReference type="Proteomes" id="UP001281761"/>
    </source>
</evidence>
<dbReference type="EMBL" id="JARBJD010000087">
    <property type="protein sequence ID" value="KAK2953722.1"/>
    <property type="molecule type" value="Genomic_DNA"/>
</dbReference>